<sequence length="151" mass="18250">MAVLLMHICGSRTFNRTPFRPHLYIYDNILIYKKRHLFSQDEVTITYNHISWAKLHRMHIYYAHLEIVSTGMQKVVVKWIKKEYAIKAKHLIDQKIFNVHKKDNKQVDIKEDKNIIEFELSLKRLQELLSTGKISKTEFENRRKHLLKNNY</sequence>
<dbReference type="EMBL" id="MEUV01000012">
    <property type="protein sequence ID" value="OGC46152.1"/>
    <property type="molecule type" value="Genomic_DNA"/>
</dbReference>
<evidence type="ECO:0000313" key="2">
    <source>
        <dbReference type="Proteomes" id="UP000178615"/>
    </source>
</evidence>
<evidence type="ECO:0008006" key="3">
    <source>
        <dbReference type="Google" id="ProtNLM"/>
    </source>
</evidence>
<gene>
    <name evidence="1" type="ORF">A2V49_01830</name>
</gene>
<name>A0A1F4UMR6_UNCKA</name>
<dbReference type="Proteomes" id="UP000178615">
    <property type="component" value="Unassembled WGS sequence"/>
</dbReference>
<accession>A0A1F4UMR6</accession>
<organism evidence="1 2">
    <name type="scientific">candidate division WWE3 bacterium RBG_19FT_COMBO_34_6</name>
    <dbReference type="NCBI Taxonomy" id="1802612"/>
    <lineage>
        <taxon>Bacteria</taxon>
        <taxon>Katanobacteria</taxon>
    </lineage>
</organism>
<protein>
    <recommendedName>
        <fullName evidence="3">SHOCT domain-containing protein</fullName>
    </recommendedName>
</protein>
<proteinExistence type="predicted"/>
<dbReference type="AlphaFoldDB" id="A0A1F4UMR6"/>
<evidence type="ECO:0000313" key="1">
    <source>
        <dbReference type="EMBL" id="OGC46152.1"/>
    </source>
</evidence>
<comment type="caution">
    <text evidence="1">The sequence shown here is derived from an EMBL/GenBank/DDBJ whole genome shotgun (WGS) entry which is preliminary data.</text>
</comment>
<reference evidence="1 2" key="1">
    <citation type="journal article" date="2016" name="Nat. Commun.">
        <title>Thousands of microbial genomes shed light on interconnected biogeochemical processes in an aquifer system.</title>
        <authorList>
            <person name="Anantharaman K."/>
            <person name="Brown C.T."/>
            <person name="Hug L.A."/>
            <person name="Sharon I."/>
            <person name="Castelle C.J."/>
            <person name="Probst A.J."/>
            <person name="Thomas B.C."/>
            <person name="Singh A."/>
            <person name="Wilkins M.J."/>
            <person name="Karaoz U."/>
            <person name="Brodie E.L."/>
            <person name="Williams K.H."/>
            <person name="Hubbard S.S."/>
            <person name="Banfield J.F."/>
        </authorList>
    </citation>
    <scope>NUCLEOTIDE SEQUENCE [LARGE SCALE GENOMIC DNA]</scope>
</reference>